<gene>
    <name evidence="6" type="ORF">K8V30_01710</name>
</gene>
<keyword evidence="5" id="KW-0574">Periplasm</keyword>
<dbReference type="GO" id="GO:1902358">
    <property type="term" value="P:sulfate transmembrane transport"/>
    <property type="evidence" value="ECO:0007669"/>
    <property type="project" value="InterPro"/>
</dbReference>
<dbReference type="Proteomes" id="UP000700212">
    <property type="component" value="Unassembled WGS sequence"/>
</dbReference>
<dbReference type="NCBIfam" id="NF008022">
    <property type="entry name" value="PRK10752.1"/>
    <property type="match status" value="1"/>
</dbReference>
<evidence type="ECO:0000256" key="3">
    <source>
        <dbReference type="ARBA" id="ARBA00022448"/>
    </source>
</evidence>
<reference evidence="6" key="1">
    <citation type="journal article" date="2021" name="PeerJ">
        <title>Extensive microbial diversity within the chicken gut microbiome revealed by metagenomics and culture.</title>
        <authorList>
            <person name="Gilroy R."/>
            <person name="Ravi A."/>
            <person name="Getino M."/>
            <person name="Pursley I."/>
            <person name="Horton D.L."/>
            <person name="Alikhan N.F."/>
            <person name="Baker D."/>
            <person name="Gharbi K."/>
            <person name="Hall N."/>
            <person name="Watson M."/>
            <person name="Adriaenssens E.M."/>
            <person name="Foster-Nyarko E."/>
            <person name="Jarju S."/>
            <person name="Secka A."/>
            <person name="Antonio M."/>
            <person name="Oren A."/>
            <person name="Chaudhuri R.R."/>
            <person name="La Ragione R."/>
            <person name="Hildebrand F."/>
            <person name="Pallen M.J."/>
        </authorList>
    </citation>
    <scope>NUCLEOTIDE SEQUENCE</scope>
    <source>
        <strain evidence="6">CHK160-4876</strain>
    </source>
</reference>
<evidence type="ECO:0000256" key="5">
    <source>
        <dbReference type="ARBA" id="ARBA00022764"/>
    </source>
</evidence>
<dbReference type="NCBIfam" id="NF008106">
    <property type="entry name" value="PRK10852.1"/>
    <property type="match status" value="1"/>
</dbReference>
<proteinExistence type="inferred from homology"/>
<evidence type="ECO:0000313" key="6">
    <source>
        <dbReference type="EMBL" id="HJH10404.1"/>
    </source>
</evidence>
<dbReference type="InterPro" id="IPR005669">
    <property type="entry name" value="Thiosulph/SO4-bd"/>
</dbReference>
<reference evidence="6" key="2">
    <citation type="submission" date="2021-09" db="EMBL/GenBank/DDBJ databases">
        <authorList>
            <person name="Gilroy R."/>
        </authorList>
    </citation>
    <scope>NUCLEOTIDE SEQUENCE</scope>
    <source>
        <strain evidence="6">CHK160-4876</strain>
    </source>
</reference>
<evidence type="ECO:0000256" key="4">
    <source>
        <dbReference type="ARBA" id="ARBA00022729"/>
    </source>
</evidence>
<protein>
    <submittedName>
        <fullName evidence="6">Sulfate ABC transporter substrate-binding protein</fullName>
    </submittedName>
</protein>
<dbReference type="EMBL" id="DYTV01000017">
    <property type="protein sequence ID" value="HJH10404.1"/>
    <property type="molecule type" value="Genomic_DNA"/>
</dbReference>
<dbReference type="PROSITE" id="PS00757">
    <property type="entry name" value="PROK_SULFATE_BIND_2"/>
    <property type="match status" value="1"/>
</dbReference>
<comment type="similarity">
    <text evidence="2">Belongs to the prokaryotic sulfate-binding protein family.</text>
</comment>
<evidence type="ECO:0000256" key="1">
    <source>
        <dbReference type="ARBA" id="ARBA00004418"/>
    </source>
</evidence>
<dbReference type="CDD" id="cd01005">
    <property type="entry name" value="PBP2_CysP"/>
    <property type="match status" value="1"/>
</dbReference>
<dbReference type="NCBIfam" id="TIGR00971">
    <property type="entry name" value="3a0106s03"/>
    <property type="match status" value="1"/>
</dbReference>
<dbReference type="PANTHER" id="PTHR30368">
    <property type="entry name" value="SULFATE-BINDING PROTEIN"/>
    <property type="match status" value="1"/>
</dbReference>
<keyword evidence="3" id="KW-0813">Transport</keyword>
<dbReference type="GO" id="GO:1901681">
    <property type="term" value="F:sulfur compound binding"/>
    <property type="evidence" value="ECO:0007669"/>
    <property type="project" value="InterPro"/>
</dbReference>
<dbReference type="GO" id="GO:0042597">
    <property type="term" value="C:periplasmic space"/>
    <property type="evidence" value="ECO:0007669"/>
    <property type="project" value="UniProtKB-SubCell"/>
</dbReference>
<sequence>MRWQVFIILSLSLLVLASCGTKPRELLNVSYDPTRELYQEFNVAFQQHWLQTHNEEVIIRQSHGSSGSQARAIIDGLPADVATLALAYDIDAIAAKEIIATDWLTQRPNNSSPYTSTIVFLVRKGNPKQITDWDDLIRDDVSVITPNPKTSGGARWNYLAALGYAQNTYATEQQVTDFVHKLYHNVAVLDTGARASTTTFAEKGIGDVLITWENEALLAIKQLQANDFTLVTPSQSILAEPSVAVVDRTVDERDTRELAEAYISYLYSEVGQDLAAKHFYRPRDEKIAERYREQFPPLTLFTVEQLGGWQSLQRIHFSDGGKFDQIYTGGTK</sequence>
<name>A0A921NAG3_9BACL</name>
<evidence type="ECO:0000313" key="7">
    <source>
        <dbReference type="Proteomes" id="UP000700212"/>
    </source>
</evidence>
<dbReference type="PANTHER" id="PTHR30368:SF1">
    <property type="entry name" value="THIOSULFATE-BINDING PROTEIN"/>
    <property type="match status" value="1"/>
</dbReference>
<dbReference type="InterPro" id="IPR034408">
    <property type="entry name" value="Sulphate/thiosulphate_BS"/>
</dbReference>
<comment type="subcellular location">
    <subcellularLocation>
        <location evidence="1">Periplasm</location>
    </subcellularLocation>
</comment>
<dbReference type="Gene3D" id="3.40.190.10">
    <property type="entry name" value="Periplasmic binding protein-like II"/>
    <property type="match status" value="2"/>
</dbReference>
<evidence type="ECO:0000256" key="2">
    <source>
        <dbReference type="ARBA" id="ARBA00006099"/>
    </source>
</evidence>
<organism evidence="6 7">
    <name type="scientific">Metalysinibacillus jejuensis</name>
    <dbReference type="NCBI Taxonomy" id="914327"/>
    <lineage>
        <taxon>Bacteria</taxon>
        <taxon>Bacillati</taxon>
        <taxon>Bacillota</taxon>
        <taxon>Bacilli</taxon>
        <taxon>Bacillales</taxon>
        <taxon>Caryophanaceae</taxon>
        <taxon>Metalysinibacillus</taxon>
    </lineage>
</organism>
<dbReference type="SUPFAM" id="SSF53850">
    <property type="entry name" value="Periplasmic binding protein-like II"/>
    <property type="match status" value="1"/>
</dbReference>
<dbReference type="GO" id="GO:0140104">
    <property type="term" value="F:molecular carrier activity"/>
    <property type="evidence" value="ECO:0007669"/>
    <property type="project" value="InterPro"/>
</dbReference>
<dbReference type="PROSITE" id="PS51257">
    <property type="entry name" value="PROKAR_LIPOPROTEIN"/>
    <property type="match status" value="1"/>
</dbReference>
<dbReference type="Pfam" id="PF13531">
    <property type="entry name" value="SBP_bac_11"/>
    <property type="match status" value="1"/>
</dbReference>
<comment type="caution">
    <text evidence="6">The sequence shown here is derived from an EMBL/GenBank/DDBJ whole genome shotgun (WGS) entry which is preliminary data.</text>
</comment>
<dbReference type="AlphaFoldDB" id="A0A921NAG3"/>
<keyword evidence="4" id="KW-0732">Signal</keyword>
<accession>A0A921NAG3</accession>